<dbReference type="Proteomes" id="UP000521872">
    <property type="component" value="Unassembled WGS sequence"/>
</dbReference>
<comment type="caution">
    <text evidence="9">The sequence shown here is derived from an EMBL/GenBank/DDBJ whole genome shotgun (WGS) entry which is preliminary data.</text>
</comment>
<dbReference type="SUPFAM" id="SSF51306">
    <property type="entry name" value="LexA/Signal peptidase"/>
    <property type="match status" value="1"/>
</dbReference>
<gene>
    <name evidence="9" type="ORF">D9613_001970</name>
</gene>
<evidence type="ECO:0000256" key="1">
    <source>
        <dbReference type="ARBA" id="ARBA00004273"/>
    </source>
</evidence>
<feature type="domain" description="Peptidase S26" evidence="8">
    <location>
        <begin position="70"/>
        <end position="117"/>
    </location>
</feature>
<feature type="active site" evidence="7">
    <location>
        <position position="5"/>
    </location>
</feature>
<dbReference type="GO" id="GO:0042720">
    <property type="term" value="C:mitochondrial inner membrane peptidase complex"/>
    <property type="evidence" value="ECO:0007669"/>
    <property type="project" value="TreeGrafter"/>
</dbReference>
<dbReference type="PANTHER" id="PTHR12383:SF16">
    <property type="entry name" value="MITOCHONDRIAL INNER MEMBRANE PROTEASE SUBUNIT 1"/>
    <property type="match status" value="1"/>
</dbReference>
<dbReference type="CDD" id="cd06530">
    <property type="entry name" value="S26_SPase_I"/>
    <property type="match status" value="1"/>
</dbReference>
<dbReference type="PROSITE" id="PS00760">
    <property type="entry name" value="SPASE_I_2"/>
    <property type="match status" value="1"/>
</dbReference>
<reference evidence="9 10" key="1">
    <citation type="submission" date="2019-12" db="EMBL/GenBank/DDBJ databases">
        <authorList>
            <person name="Floudas D."/>
            <person name="Bentzer J."/>
            <person name="Ahren D."/>
            <person name="Johansson T."/>
            <person name="Persson P."/>
            <person name="Tunlid A."/>
        </authorList>
    </citation>
    <scope>NUCLEOTIDE SEQUENCE [LARGE SCALE GENOMIC DNA]</scope>
    <source>
        <strain evidence="9 10">CBS 102.39</strain>
    </source>
</reference>
<dbReference type="InterPro" id="IPR019533">
    <property type="entry name" value="Peptidase_S26"/>
</dbReference>
<name>A0A8H4R648_9AGAR</name>
<comment type="similarity">
    <text evidence="6">Belongs to the peptidase S26 family. IMP1 subfamily.</text>
</comment>
<evidence type="ECO:0000256" key="7">
    <source>
        <dbReference type="PIRSR" id="PIRSR600223-1"/>
    </source>
</evidence>
<dbReference type="InterPro" id="IPR000223">
    <property type="entry name" value="Pept_S26A_signal_pept_1"/>
</dbReference>
<proteinExistence type="inferred from homology"/>
<dbReference type="InterPro" id="IPR052064">
    <property type="entry name" value="Mito_IMP1_subunit"/>
</dbReference>
<evidence type="ECO:0000256" key="3">
    <source>
        <dbReference type="ARBA" id="ARBA00022801"/>
    </source>
</evidence>
<evidence type="ECO:0000256" key="5">
    <source>
        <dbReference type="ARBA" id="ARBA00023136"/>
    </source>
</evidence>
<evidence type="ECO:0000256" key="4">
    <source>
        <dbReference type="ARBA" id="ARBA00023128"/>
    </source>
</evidence>
<sequence length="133" mass="14634">MTGPSMLPTFAIEGEIVIEDVITYRLFPDSIKRGDLVVAKSPVEPDTTIVCKRVIGLPGDIVCVDPTGEYAPTSEYIKVPEGHIWISGDNASFSRDSRTYGPVPKGLIIGRVLARVWPLRSFTIFRNPTTTIE</sequence>
<feature type="active site" evidence="7">
    <location>
        <position position="52"/>
    </location>
</feature>
<dbReference type="GO" id="GO:0006627">
    <property type="term" value="P:protein processing involved in protein targeting to mitochondrion"/>
    <property type="evidence" value="ECO:0007669"/>
    <property type="project" value="TreeGrafter"/>
</dbReference>
<dbReference type="GO" id="GO:0006465">
    <property type="term" value="P:signal peptide processing"/>
    <property type="evidence" value="ECO:0007669"/>
    <property type="project" value="InterPro"/>
</dbReference>
<dbReference type="InterPro" id="IPR019757">
    <property type="entry name" value="Pept_S26A_signal_pept_1_Lys-AS"/>
</dbReference>
<keyword evidence="4" id="KW-0496">Mitochondrion</keyword>
<comment type="subcellular location">
    <subcellularLocation>
        <location evidence="1">Mitochondrion inner membrane</location>
    </subcellularLocation>
</comment>
<dbReference type="PANTHER" id="PTHR12383">
    <property type="entry name" value="PROTEASE FAMILY S26 MITOCHONDRIAL INNER MEMBRANE PROTEASE-RELATED"/>
    <property type="match status" value="1"/>
</dbReference>
<evidence type="ECO:0000256" key="2">
    <source>
        <dbReference type="ARBA" id="ARBA00022792"/>
    </source>
</evidence>
<dbReference type="InterPro" id="IPR019758">
    <property type="entry name" value="Pept_S26A_signal_pept_1_CS"/>
</dbReference>
<dbReference type="PROSITE" id="PS00761">
    <property type="entry name" value="SPASE_I_3"/>
    <property type="match status" value="1"/>
</dbReference>
<dbReference type="InterPro" id="IPR036286">
    <property type="entry name" value="LexA/Signal_pep-like_sf"/>
</dbReference>
<dbReference type="Pfam" id="PF10502">
    <property type="entry name" value="Peptidase_S26"/>
    <property type="match status" value="2"/>
</dbReference>
<keyword evidence="10" id="KW-1185">Reference proteome</keyword>
<dbReference type="EMBL" id="JAACJL010000001">
    <property type="protein sequence ID" value="KAF4622989.1"/>
    <property type="molecule type" value="Genomic_DNA"/>
</dbReference>
<accession>A0A8H4R648</accession>
<keyword evidence="2" id="KW-0999">Mitochondrion inner membrane</keyword>
<keyword evidence="5" id="KW-0472">Membrane</keyword>
<feature type="domain" description="Peptidase S26" evidence="8">
    <location>
        <begin position="3"/>
        <end position="65"/>
    </location>
</feature>
<evidence type="ECO:0000313" key="10">
    <source>
        <dbReference type="Proteomes" id="UP000521872"/>
    </source>
</evidence>
<dbReference type="AlphaFoldDB" id="A0A8H4R648"/>
<evidence type="ECO:0000259" key="8">
    <source>
        <dbReference type="Pfam" id="PF10502"/>
    </source>
</evidence>
<protein>
    <recommendedName>
        <fullName evidence="8">Peptidase S26 domain-containing protein</fullName>
    </recommendedName>
</protein>
<evidence type="ECO:0000256" key="6">
    <source>
        <dbReference type="ARBA" id="ARBA00038445"/>
    </source>
</evidence>
<keyword evidence="3" id="KW-0378">Hydrolase</keyword>
<organism evidence="9 10">
    <name type="scientific">Agrocybe pediades</name>
    <dbReference type="NCBI Taxonomy" id="84607"/>
    <lineage>
        <taxon>Eukaryota</taxon>
        <taxon>Fungi</taxon>
        <taxon>Dikarya</taxon>
        <taxon>Basidiomycota</taxon>
        <taxon>Agaricomycotina</taxon>
        <taxon>Agaricomycetes</taxon>
        <taxon>Agaricomycetidae</taxon>
        <taxon>Agaricales</taxon>
        <taxon>Agaricineae</taxon>
        <taxon>Strophariaceae</taxon>
        <taxon>Agrocybe</taxon>
    </lineage>
</organism>
<evidence type="ECO:0000313" key="9">
    <source>
        <dbReference type="EMBL" id="KAF4622989.1"/>
    </source>
</evidence>
<dbReference type="Gene3D" id="2.10.109.10">
    <property type="entry name" value="Umud Fragment, subunit A"/>
    <property type="match status" value="1"/>
</dbReference>
<dbReference type="PRINTS" id="PR00727">
    <property type="entry name" value="LEADERPTASE"/>
</dbReference>
<dbReference type="GO" id="GO:0004252">
    <property type="term" value="F:serine-type endopeptidase activity"/>
    <property type="evidence" value="ECO:0007669"/>
    <property type="project" value="InterPro"/>
</dbReference>